<dbReference type="Proteomes" id="UP000199409">
    <property type="component" value="Unassembled WGS sequence"/>
</dbReference>
<name>A0A1H4BM06_9BACT</name>
<sequence length="441" mass="48761">MKKALLGLFIIIVICAISAPFVNGLILENILRSQVEKYNELYAEHSFYPDIEITNYHRSYGSSEIEWTMTVPYLQTLDDVGPIVLVEKAQHGVFGITSTTHLNRNSGYSDFIRENLNGEDPLSISSRYGLFRGLTTTIALEQLELHDDENNSMIVNPGELVIRADRSLANIRTDATFAGISVPGAFEIKGIELHSNIKLISRLIVDGTSSVSIEQINIEDRDAVAISSLKGESTFDFDEANNKLSMQAKYSVAQIVADDNKVDDVRISFGINQLDVAGFEAVYAVYTNLINDLLANVATTQNDPERAKEMMEKEMALAGIRLVAEAEKLLKKDLQIEISNLHLVLPQGVVVGDLSIGLKQDMTMVSFISLSQQPKKLVEVFSFASNMSLPVGLIPNQDNLLSPIFPGMQTGLFEEVGGKLVHKAEITDHQLLLNGKEFQLR</sequence>
<protein>
    <submittedName>
        <fullName evidence="1">Uncharacterized conserved protein YdgA, DUF945 family</fullName>
    </submittedName>
</protein>
<reference evidence="1 2" key="1">
    <citation type="submission" date="2016-10" db="EMBL/GenBank/DDBJ databases">
        <authorList>
            <person name="de Groot N.N."/>
        </authorList>
    </citation>
    <scope>NUCLEOTIDE SEQUENCE [LARGE SCALE GENOMIC DNA]</scope>
    <source>
        <strain evidence="1 2">DSM 7343</strain>
    </source>
</reference>
<dbReference type="OrthoDB" id="5405120at2"/>
<gene>
    <name evidence="1" type="ORF">SAMN05660420_02273</name>
</gene>
<proteinExistence type="predicted"/>
<evidence type="ECO:0000313" key="2">
    <source>
        <dbReference type="Proteomes" id="UP000199409"/>
    </source>
</evidence>
<keyword evidence="2" id="KW-1185">Reference proteome</keyword>
<dbReference type="Pfam" id="PF06097">
    <property type="entry name" value="DUF945"/>
    <property type="match status" value="1"/>
</dbReference>
<evidence type="ECO:0000313" key="1">
    <source>
        <dbReference type="EMBL" id="SEA49084.1"/>
    </source>
</evidence>
<dbReference type="RefSeq" id="WP_092348392.1">
    <property type="nucleotide sequence ID" value="NZ_FNQN01000006.1"/>
</dbReference>
<dbReference type="STRING" id="37625.SAMN05660420_02273"/>
<dbReference type="AlphaFoldDB" id="A0A1H4BM06"/>
<organism evidence="1 2">
    <name type="scientific">Desulfuromusa kysingii</name>
    <dbReference type="NCBI Taxonomy" id="37625"/>
    <lineage>
        <taxon>Bacteria</taxon>
        <taxon>Pseudomonadati</taxon>
        <taxon>Thermodesulfobacteriota</taxon>
        <taxon>Desulfuromonadia</taxon>
        <taxon>Desulfuromonadales</taxon>
        <taxon>Geopsychrobacteraceae</taxon>
        <taxon>Desulfuromusa</taxon>
    </lineage>
</organism>
<dbReference type="EMBL" id="FNQN01000006">
    <property type="protein sequence ID" value="SEA49084.1"/>
    <property type="molecule type" value="Genomic_DNA"/>
</dbReference>
<dbReference type="InterPro" id="IPR010352">
    <property type="entry name" value="DUF945"/>
</dbReference>
<accession>A0A1H4BM06</accession>